<dbReference type="STRING" id="5353.A0A1Q3DW11"/>
<dbReference type="InterPro" id="IPR031355">
    <property type="entry name" value="YBL010C/LAA2-like"/>
</dbReference>
<dbReference type="Pfam" id="PF17104">
    <property type="entry name" value="YBL010C_LAA2"/>
    <property type="match status" value="1"/>
</dbReference>
<protein>
    <submittedName>
        <fullName evidence="2">Uncharacterized protein</fullName>
    </submittedName>
</protein>
<keyword evidence="3" id="KW-1185">Reference proteome</keyword>
<dbReference type="PANTHER" id="PTHR38698:SF1">
    <property type="entry name" value="FUNGAL PROTEIN"/>
    <property type="match status" value="1"/>
</dbReference>
<name>A0A1Q3DW11_LENED</name>
<dbReference type="Proteomes" id="UP000188533">
    <property type="component" value="Unassembled WGS sequence"/>
</dbReference>
<accession>A0A1Q3DW11</accession>
<comment type="caution">
    <text evidence="2">The sequence shown here is derived from an EMBL/GenBank/DDBJ whole genome shotgun (WGS) entry which is preliminary data.</text>
</comment>
<proteinExistence type="predicted"/>
<dbReference type="EMBL" id="BDGU01000007">
    <property type="protein sequence ID" value="GAV99105.1"/>
    <property type="molecule type" value="Genomic_DNA"/>
</dbReference>
<evidence type="ECO:0000256" key="1">
    <source>
        <dbReference type="SAM" id="MobiDB-lite"/>
    </source>
</evidence>
<reference evidence="2 3" key="1">
    <citation type="submission" date="2016-08" db="EMBL/GenBank/DDBJ databases">
        <authorList>
            <consortium name="Lentinula edodes genome sequencing consortium"/>
            <person name="Sakamoto Y."/>
            <person name="Nakade K."/>
            <person name="Sato S."/>
            <person name="Yoshida Y."/>
            <person name="Miyazaki K."/>
            <person name="Natsume S."/>
            <person name="Konno N."/>
        </authorList>
    </citation>
    <scope>NUCLEOTIDE SEQUENCE [LARGE SCALE GENOMIC DNA]</scope>
    <source>
        <strain evidence="2 3">NBRC 111202</strain>
    </source>
</reference>
<dbReference type="AlphaFoldDB" id="A0A1Q3DW11"/>
<reference evidence="2 3" key="2">
    <citation type="submission" date="2017-02" db="EMBL/GenBank/DDBJ databases">
        <title>A genome survey and senescence transcriptome analysis in Lentinula edodes.</title>
        <authorList>
            <person name="Sakamoto Y."/>
            <person name="Nakade K."/>
            <person name="Sato S."/>
            <person name="Yoshida Y."/>
            <person name="Miyazaki K."/>
            <person name="Natsume S."/>
            <person name="Konno N."/>
        </authorList>
    </citation>
    <scope>NUCLEOTIDE SEQUENCE [LARGE SCALE GENOMIC DNA]</scope>
    <source>
        <strain evidence="2 3">NBRC 111202</strain>
    </source>
</reference>
<organism evidence="2 3">
    <name type="scientific">Lentinula edodes</name>
    <name type="common">Shiitake mushroom</name>
    <name type="synonym">Lentinus edodes</name>
    <dbReference type="NCBI Taxonomy" id="5353"/>
    <lineage>
        <taxon>Eukaryota</taxon>
        <taxon>Fungi</taxon>
        <taxon>Dikarya</taxon>
        <taxon>Basidiomycota</taxon>
        <taxon>Agaricomycotina</taxon>
        <taxon>Agaricomycetes</taxon>
        <taxon>Agaricomycetidae</taxon>
        <taxon>Agaricales</taxon>
        <taxon>Marasmiineae</taxon>
        <taxon>Omphalotaceae</taxon>
        <taxon>Lentinula</taxon>
    </lineage>
</organism>
<gene>
    <name evidence="2" type="ORF">LENED_000538</name>
</gene>
<feature type="region of interest" description="Disordered" evidence="1">
    <location>
        <begin position="269"/>
        <end position="341"/>
    </location>
</feature>
<feature type="compositionally biased region" description="Polar residues" evidence="1">
    <location>
        <begin position="321"/>
        <end position="336"/>
    </location>
</feature>
<evidence type="ECO:0000313" key="3">
    <source>
        <dbReference type="Proteomes" id="UP000188533"/>
    </source>
</evidence>
<sequence>MWTFRAVKGTLRFDAGAENKNASCMLCILDNMTVMTEATEQQTQTSNNCTLPSSTPTLYGIVFINIHIYLSESMDDDLTFGASVWGADVPSPFPPTKLKPPTLSLEDDFISTPNGDDGFDDFEDFGPTETVAGDDDDFGDFGDAIEDIAVTPADFPETPVAGPSKSQMSTQWEPLRLDPFPDRQQLERDIDEILEPVWDDEEAQEQVFTKDGIREIEGVNQILVTNESRELYKMLFRAPPATKPPNWTRSRIRRQHLISLGIPVNLDEVLPPHANGKSLPPLQITTRPMSAPPGPRNVPVSAVIPSSASHSRAGSRAPSRTGSPHPSNSARPNQSHFGPRPVLDETKISELLNLDMEDLTLEPLGALERRLEEFRTQTATTNTLLTFLLQTRDALQQDSETYNGLIAELVGEAQRIKSGKKLPARRGSGM</sequence>
<dbReference type="PANTHER" id="PTHR38698">
    <property type="entry name" value="EXPRESSED PROTEIN"/>
    <property type="match status" value="1"/>
</dbReference>
<evidence type="ECO:0000313" key="2">
    <source>
        <dbReference type="EMBL" id="GAV99105.1"/>
    </source>
</evidence>
<feature type="compositionally biased region" description="Low complexity" evidence="1">
    <location>
        <begin position="298"/>
        <end position="320"/>
    </location>
</feature>